<gene>
    <name evidence="2" type="ORF">AAFC00_000239</name>
</gene>
<proteinExistence type="predicted"/>
<dbReference type="Proteomes" id="UP001562354">
    <property type="component" value="Unassembled WGS sequence"/>
</dbReference>
<accession>A0ABR3P1V9</accession>
<protein>
    <submittedName>
        <fullName evidence="2">Uncharacterized protein</fullName>
    </submittedName>
</protein>
<evidence type="ECO:0000256" key="1">
    <source>
        <dbReference type="SAM" id="MobiDB-lite"/>
    </source>
</evidence>
<feature type="compositionally biased region" description="Polar residues" evidence="1">
    <location>
        <begin position="1"/>
        <end position="15"/>
    </location>
</feature>
<feature type="compositionally biased region" description="Basic residues" evidence="1">
    <location>
        <begin position="33"/>
        <end position="43"/>
    </location>
</feature>
<sequence length="115" mass="13216">MVALTSISTIMSKVKSSWKKRKQQETRTETVRPKKAKTIKAQKKQADEVPQLPSLYFSKDDMPVFSWDYDNQSHVESVRTQTETNSIADSSVPSVQLVDIDRQVKQSMFAEVMEF</sequence>
<keyword evidence="3" id="KW-1185">Reference proteome</keyword>
<dbReference type="GeneID" id="95973942"/>
<dbReference type="EMBL" id="JBFMKM010000018">
    <property type="protein sequence ID" value="KAL1296776.1"/>
    <property type="molecule type" value="Genomic_DNA"/>
</dbReference>
<comment type="caution">
    <text evidence="2">The sequence shown here is derived from an EMBL/GenBank/DDBJ whole genome shotgun (WGS) entry which is preliminary data.</text>
</comment>
<evidence type="ECO:0000313" key="3">
    <source>
        <dbReference type="Proteomes" id="UP001562354"/>
    </source>
</evidence>
<dbReference type="RefSeq" id="XP_069196458.1">
    <property type="nucleotide sequence ID" value="XM_069341780.1"/>
</dbReference>
<evidence type="ECO:0000313" key="2">
    <source>
        <dbReference type="EMBL" id="KAL1296776.1"/>
    </source>
</evidence>
<feature type="compositionally biased region" description="Basic and acidic residues" evidence="1">
    <location>
        <begin position="23"/>
        <end position="32"/>
    </location>
</feature>
<organism evidence="2 3">
    <name type="scientific">Neodothiora populina</name>
    <dbReference type="NCBI Taxonomy" id="2781224"/>
    <lineage>
        <taxon>Eukaryota</taxon>
        <taxon>Fungi</taxon>
        <taxon>Dikarya</taxon>
        <taxon>Ascomycota</taxon>
        <taxon>Pezizomycotina</taxon>
        <taxon>Dothideomycetes</taxon>
        <taxon>Dothideomycetidae</taxon>
        <taxon>Dothideales</taxon>
        <taxon>Dothioraceae</taxon>
        <taxon>Neodothiora</taxon>
    </lineage>
</organism>
<feature type="region of interest" description="Disordered" evidence="1">
    <location>
        <begin position="1"/>
        <end position="44"/>
    </location>
</feature>
<reference evidence="2 3" key="1">
    <citation type="submission" date="2024-07" db="EMBL/GenBank/DDBJ databases">
        <title>Draft sequence of the Neodothiora populina.</title>
        <authorList>
            <person name="Drown D.D."/>
            <person name="Schuette U.S."/>
            <person name="Buechlein A.B."/>
            <person name="Rusch D.R."/>
            <person name="Winton L.W."/>
            <person name="Adams G.A."/>
        </authorList>
    </citation>
    <scope>NUCLEOTIDE SEQUENCE [LARGE SCALE GENOMIC DNA]</scope>
    <source>
        <strain evidence="2 3">CPC 39397</strain>
    </source>
</reference>
<name>A0ABR3P1V9_9PEZI</name>